<dbReference type="AlphaFoldDB" id="A0AAD9G713"/>
<sequence>MSIFVSHSRALLIRGSFSRGFHFASPRLIRCVLSGTSIVYPPVEDAFTRIQISGLIPTSTASVVSWNQCSRSCSTAISDKLADTPVSDAEALDEFVSTLDSENSSWWSLYVRGEVPDYPPRREMFDRLTAEGVDVERMEAYEIEDFTRWLLMRKKYGDAYPKMPYDVTLEQKISELKRRIPLYRSGDTEMSSGDAK</sequence>
<gene>
    <name evidence="1" type="ORF">X943_001770</name>
</gene>
<proteinExistence type="predicted"/>
<dbReference type="EMBL" id="JAHBMH010000073">
    <property type="protein sequence ID" value="KAK1932996.1"/>
    <property type="molecule type" value="Genomic_DNA"/>
</dbReference>
<organism evidence="1 2">
    <name type="scientific">Babesia divergens</name>
    <dbReference type="NCBI Taxonomy" id="32595"/>
    <lineage>
        <taxon>Eukaryota</taxon>
        <taxon>Sar</taxon>
        <taxon>Alveolata</taxon>
        <taxon>Apicomplexa</taxon>
        <taxon>Aconoidasida</taxon>
        <taxon>Piroplasmida</taxon>
        <taxon>Babesiidae</taxon>
        <taxon>Babesia</taxon>
    </lineage>
</organism>
<keyword evidence="2" id="KW-1185">Reference proteome</keyword>
<reference evidence="1" key="2">
    <citation type="submission" date="2021-05" db="EMBL/GenBank/DDBJ databases">
        <authorList>
            <person name="Pain A."/>
        </authorList>
    </citation>
    <scope>NUCLEOTIDE SEQUENCE</scope>
    <source>
        <strain evidence="1">1802A</strain>
    </source>
</reference>
<evidence type="ECO:0000313" key="1">
    <source>
        <dbReference type="EMBL" id="KAK1932996.1"/>
    </source>
</evidence>
<evidence type="ECO:0000313" key="2">
    <source>
        <dbReference type="Proteomes" id="UP001195914"/>
    </source>
</evidence>
<accession>A0AAD9G713</accession>
<reference evidence="1" key="1">
    <citation type="journal article" date="2014" name="Nucleic Acids Res.">
        <title>The evolutionary dynamics of variant antigen genes in Babesia reveal a history of genomic innovation underlying host-parasite interaction.</title>
        <authorList>
            <person name="Jackson A.P."/>
            <person name="Otto T.D."/>
            <person name="Darby A."/>
            <person name="Ramaprasad A."/>
            <person name="Xia D."/>
            <person name="Echaide I.E."/>
            <person name="Farber M."/>
            <person name="Gahlot S."/>
            <person name="Gamble J."/>
            <person name="Gupta D."/>
            <person name="Gupta Y."/>
            <person name="Jackson L."/>
            <person name="Malandrin L."/>
            <person name="Malas T.B."/>
            <person name="Moussa E."/>
            <person name="Nair M."/>
            <person name="Reid A.J."/>
            <person name="Sanders M."/>
            <person name="Sharma J."/>
            <person name="Tracey A."/>
            <person name="Quail M.A."/>
            <person name="Weir W."/>
            <person name="Wastling J.M."/>
            <person name="Hall N."/>
            <person name="Willadsen P."/>
            <person name="Lingelbach K."/>
            <person name="Shiels B."/>
            <person name="Tait A."/>
            <person name="Berriman M."/>
            <person name="Allred D.R."/>
            <person name="Pain A."/>
        </authorList>
    </citation>
    <scope>NUCLEOTIDE SEQUENCE</scope>
    <source>
        <strain evidence="1">1802A</strain>
    </source>
</reference>
<comment type="caution">
    <text evidence="1">The sequence shown here is derived from an EMBL/GenBank/DDBJ whole genome shotgun (WGS) entry which is preliminary data.</text>
</comment>
<name>A0AAD9G713_BABDI</name>
<dbReference type="Proteomes" id="UP001195914">
    <property type="component" value="Unassembled WGS sequence"/>
</dbReference>
<protein>
    <submittedName>
        <fullName evidence="1">Uncharacterized protein</fullName>
    </submittedName>
</protein>